<keyword evidence="2" id="KW-0472">Membrane</keyword>
<name>A0A7S1UNM5_9STRA</name>
<evidence type="ECO:0000256" key="2">
    <source>
        <dbReference type="SAM" id="Phobius"/>
    </source>
</evidence>
<sequence length="443" mass="51457">MPWLVKDGKPEDRMFFVHVPRCGGTSLMQHFDVPHKAMEGRSLWGKFGMRTFFRRYKLLESANFPIKTRGNLIFVAMFLGAIPLYVFGYWPFGLFVMLVSLAFLVGLSFVFVAPTISRILLIRRFFLTLVHYILCRFMESIDWCTGTNNKGYMMHLTAQKVLKYGYVSAEEFEQANTMAIVRNPYARMVSIFMYNRFGEQESFDHFMKNWYTIMKPYRETKEMEEWYIPCHAIPQFEYTHFEGKQLVQSIVKQEELKFLKTKKDEHKAVEQDSTVRDLPDPVRNALLGMPHTNKRSTNKKWYEYYNQETLNMCYEMYKNDFVVFDYSPIMEQRPDLKSPTAPTSPRGSLQRMVRNSYRLSIEEQSVRIEKIRTSGEMSGNGANHSVAMAAETIQKELEAGLLNSSSRAATNTLAENDVDNSSNNNNNVTANSATEEQPTDNNV</sequence>
<keyword evidence="2" id="KW-0812">Transmembrane</keyword>
<dbReference type="SUPFAM" id="SSF52540">
    <property type="entry name" value="P-loop containing nucleoside triphosphate hydrolases"/>
    <property type="match status" value="1"/>
</dbReference>
<organism evidence="3">
    <name type="scientific">Grammatophora oceanica</name>
    <dbReference type="NCBI Taxonomy" id="210454"/>
    <lineage>
        <taxon>Eukaryota</taxon>
        <taxon>Sar</taxon>
        <taxon>Stramenopiles</taxon>
        <taxon>Ochrophyta</taxon>
        <taxon>Bacillariophyta</taxon>
        <taxon>Fragilariophyceae</taxon>
        <taxon>Fragilariophycidae</taxon>
        <taxon>Rhabdonematales</taxon>
        <taxon>Grammatophoraceae</taxon>
        <taxon>Grammatophora</taxon>
    </lineage>
</organism>
<reference evidence="3" key="1">
    <citation type="submission" date="2021-01" db="EMBL/GenBank/DDBJ databases">
        <authorList>
            <person name="Corre E."/>
            <person name="Pelletier E."/>
            <person name="Niang G."/>
            <person name="Scheremetjew M."/>
            <person name="Finn R."/>
            <person name="Kale V."/>
            <person name="Holt S."/>
            <person name="Cochrane G."/>
            <person name="Meng A."/>
            <person name="Brown T."/>
            <person name="Cohen L."/>
        </authorList>
    </citation>
    <scope>NUCLEOTIDE SEQUENCE</scope>
    <source>
        <strain evidence="3">CCMP 410</strain>
    </source>
</reference>
<dbReference type="AlphaFoldDB" id="A0A7S1UNM5"/>
<keyword evidence="2" id="KW-1133">Transmembrane helix</keyword>
<accession>A0A7S1UNM5</accession>
<proteinExistence type="predicted"/>
<protein>
    <recommendedName>
        <fullName evidence="4">Sulfotransferase domain-containing protein</fullName>
    </recommendedName>
</protein>
<dbReference type="EMBL" id="HBGK01000948">
    <property type="protein sequence ID" value="CAD9271589.1"/>
    <property type="molecule type" value="Transcribed_RNA"/>
</dbReference>
<feature type="compositionally biased region" description="Low complexity" evidence="1">
    <location>
        <begin position="419"/>
        <end position="436"/>
    </location>
</feature>
<gene>
    <name evidence="3" type="ORF">GOCE00092_LOCUS494</name>
</gene>
<evidence type="ECO:0000256" key="1">
    <source>
        <dbReference type="SAM" id="MobiDB-lite"/>
    </source>
</evidence>
<dbReference type="InterPro" id="IPR027417">
    <property type="entry name" value="P-loop_NTPase"/>
</dbReference>
<feature type="region of interest" description="Disordered" evidence="1">
    <location>
        <begin position="413"/>
        <end position="443"/>
    </location>
</feature>
<feature type="transmembrane region" description="Helical" evidence="2">
    <location>
        <begin position="96"/>
        <end position="116"/>
    </location>
</feature>
<evidence type="ECO:0000313" key="3">
    <source>
        <dbReference type="EMBL" id="CAD9271589.1"/>
    </source>
</evidence>
<feature type="transmembrane region" description="Helical" evidence="2">
    <location>
        <begin position="72"/>
        <end position="90"/>
    </location>
</feature>
<evidence type="ECO:0008006" key="4">
    <source>
        <dbReference type="Google" id="ProtNLM"/>
    </source>
</evidence>